<dbReference type="STRING" id="1173027.Mic7113_2014"/>
<protein>
    <submittedName>
        <fullName evidence="2">Uncharacterized protein</fullName>
    </submittedName>
</protein>
<gene>
    <name evidence="2" type="ORF">Mic7113_2014</name>
</gene>
<evidence type="ECO:0000313" key="3">
    <source>
        <dbReference type="Proteomes" id="UP000010471"/>
    </source>
</evidence>
<sequence>MREVGEGDREKPRRQNCNQGIGNGAEGCDLGNSSPRGGSNDEGGRTPGNRPR</sequence>
<dbReference type="RefSeq" id="WP_015182012.1">
    <property type="nucleotide sequence ID" value="NC_019738.1"/>
</dbReference>
<organism evidence="2 3">
    <name type="scientific">Allocoleopsis franciscana PCC 7113</name>
    <dbReference type="NCBI Taxonomy" id="1173027"/>
    <lineage>
        <taxon>Bacteria</taxon>
        <taxon>Bacillati</taxon>
        <taxon>Cyanobacteriota</taxon>
        <taxon>Cyanophyceae</taxon>
        <taxon>Coleofasciculales</taxon>
        <taxon>Coleofasciculaceae</taxon>
        <taxon>Allocoleopsis</taxon>
        <taxon>Allocoleopsis franciscana</taxon>
    </lineage>
</organism>
<dbReference type="KEGG" id="mic:Mic7113_2014"/>
<evidence type="ECO:0000313" key="2">
    <source>
        <dbReference type="EMBL" id="AFZ17860.1"/>
    </source>
</evidence>
<dbReference type="EMBL" id="CP003630">
    <property type="protein sequence ID" value="AFZ17860.1"/>
    <property type="molecule type" value="Genomic_DNA"/>
</dbReference>
<keyword evidence="3" id="KW-1185">Reference proteome</keyword>
<dbReference type="OrthoDB" id="9759810at2"/>
<evidence type="ECO:0000256" key="1">
    <source>
        <dbReference type="SAM" id="MobiDB-lite"/>
    </source>
</evidence>
<name>K9WBU2_9CYAN</name>
<dbReference type="AlphaFoldDB" id="K9WBU2"/>
<reference evidence="2 3" key="1">
    <citation type="submission" date="2012-06" db="EMBL/GenBank/DDBJ databases">
        <title>Finished chromosome of genome of Microcoleus sp. PCC 7113.</title>
        <authorList>
            <consortium name="US DOE Joint Genome Institute"/>
            <person name="Gugger M."/>
            <person name="Coursin T."/>
            <person name="Rippka R."/>
            <person name="Tandeau De Marsac N."/>
            <person name="Huntemann M."/>
            <person name="Wei C.-L."/>
            <person name="Han J."/>
            <person name="Detter J.C."/>
            <person name="Han C."/>
            <person name="Tapia R."/>
            <person name="Chen A."/>
            <person name="Kyrpides N."/>
            <person name="Mavromatis K."/>
            <person name="Markowitz V."/>
            <person name="Szeto E."/>
            <person name="Ivanova N."/>
            <person name="Pagani I."/>
            <person name="Pati A."/>
            <person name="Goodwin L."/>
            <person name="Nordberg H.P."/>
            <person name="Cantor M.N."/>
            <person name="Hua S.X."/>
            <person name="Woyke T."/>
            <person name="Kerfeld C.A."/>
        </authorList>
    </citation>
    <scope>NUCLEOTIDE SEQUENCE [LARGE SCALE GENOMIC DNA]</scope>
    <source>
        <strain evidence="2 3">PCC 7113</strain>
    </source>
</reference>
<accession>K9WBU2</accession>
<feature type="compositionally biased region" description="Basic and acidic residues" evidence="1">
    <location>
        <begin position="1"/>
        <end position="13"/>
    </location>
</feature>
<feature type="region of interest" description="Disordered" evidence="1">
    <location>
        <begin position="1"/>
        <end position="52"/>
    </location>
</feature>
<proteinExistence type="predicted"/>
<dbReference type="HOGENOM" id="CLU_3081877_0_0_3"/>
<dbReference type="Proteomes" id="UP000010471">
    <property type="component" value="Chromosome"/>
</dbReference>